<name>A0A6A7ANB6_9PLEO</name>
<accession>A0A6A7ANB6</accession>
<reference evidence="1" key="1">
    <citation type="submission" date="2020-01" db="EMBL/GenBank/DDBJ databases">
        <authorList>
            <consortium name="DOE Joint Genome Institute"/>
            <person name="Haridas S."/>
            <person name="Albert R."/>
            <person name="Binder M."/>
            <person name="Bloem J."/>
            <person name="Labutti K."/>
            <person name="Salamov A."/>
            <person name="Andreopoulos B."/>
            <person name="Baker S.E."/>
            <person name="Barry K."/>
            <person name="Bills G."/>
            <person name="Bluhm B.H."/>
            <person name="Cannon C."/>
            <person name="Castanera R."/>
            <person name="Culley D.E."/>
            <person name="Daum C."/>
            <person name="Ezra D."/>
            <person name="Gonzalez J.B."/>
            <person name="Henrissat B."/>
            <person name="Kuo A."/>
            <person name="Liang C."/>
            <person name="Lipzen A."/>
            <person name="Lutzoni F."/>
            <person name="Magnuson J."/>
            <person name="Mondo S."/>
            <person name="Nolan M."/>
            <person name="Ohm R."/>
            <person name="Pangilinan J."/>
            <person name="Park H.-J."/>
            <person name="Ramirez L."/>
            <person name="Alfaro M."/>
            <person name="Sun H."/>
            <person name="Tritt A."/>
            <person name="Yoshinaga Y."/>
            <person name="Zwiers L.-H."/>
            <person name="Turgeon B.G."/>
            <person name="Goodwin S.B."/>
            <person name="Spatafora J.W."/>
            <person name="Crous P.W."/>
            <person name="Grigoriev I.V."/>
        </authorList>
    </citation>
    <scope>NUCLEOTIDE SEQUENCE</scope>
    <source>
        <strain evidence="1">IPT5</strain>
    </source>
</reference>
<evidence type="ECO:0008006" key="3">
    <source>
        <dbReference type="Google" id="ProtNLM"/>
    </source>
</evidence>
<feature type="non-terminal residue" evidence="1">
    <location>
        <position position="1"/>
    </location>
</feature>
<dbReference type="AlphaFoldDB" id="A0A6A7ANB6"/>
<gene>
    <name evidence="1" type="ORF">T440DRAFT_410636</name>
</gene>
<organism evidence="1 2">
    <name type="scientific">Plenodomus tracheiphilus IPT5</name>
    <dbReference type="NCBI Taxonomy" id="1408161"/>
    <lineage>
        <taxon>Eukaryota</taxon>
        <taxon>Fungi</taxon>
        <taxon>Dikarya</taxon>
        <taxon>Ascomycota</taxon>
        <taxon>Pezizomycotina</taxon>
        <taxon>Dothideomycetes</taxon>
        <taxon>Pleosporomycetidae</taxon>
        <taxon>Pleosporales</taxon>
        <taxon>Pleosporineae</taxon>
        <taxon>Leptosphaeriaceae</taxon>
        <taxon>Plenodomus</taxon>
    </lineage>
</organism>
<protein>
    <recommendedName>
        <fullName evidence="3">BTB domain-containing protein</fullName>
    </recommendedName>
</protein>
<dbReference type="EMBL" id="MU006400">
    <property type="protein sequence ID" value="KAF2844214.1"/>
    <property type="molecule type" value="Genomic_DNA"/>
</dbReference>
<dbReference type="Proteomes" id="UP000799423">
    <property type="component" value="Unassembled WGS sequence"/>
</dbReference>
<sequence>VSSKFLRLASAVFVRMLSPCFEEVHELLQDDHVVIELEDNDPSLMELIMNILHYQADSGEHAVNAEKLARLATHCDKYDCTRASSTWAATWFTKPEERKPPRPQYDFQLLAAYLFNDRSHSSKIFKAATSELESSRSAQWPQENMLALLPESVSSRLSAIHFRMTLTTNIL</sequence>
<keyword evidence="2" id="KW-1185">Reference proteome</keyword>
<evidence type="ECO:0000313" key="1">
    <source>
        <dbReference type="EMBL" id="KAF2844214.1"/>
    </source>
</evidence>
<evidence type="ECO:0000313" key="2">
    <source>
        <dbReference type="Proteomes" id="UP000799423"/>
    </source>
</evidence>
<dbReference type="OrthoDB" id="3782706at2759"/>
<proteinExistence type="predicted"/>